<accession>A0ABU2I0V8</accession>
<reference evidence="5" key="1">
    <citation type="submission" date="2023-07" db="EMBL/GenBank/DDBJ databases">
        <title>Paracoccus sp. MBLB3053 whole genome sequence.</title>
        <authorList>
            <person name="Hwang C.Y."/>
            <person name="Cho E.-S."/>
            <person name="Seo M.-J."/>
        </authorList>
    </citation>
    <scope>NUCLEOTIDE SEQUENCE [LARGE SCALE GENOMIC DNA]</scope>
    <source>
        <strain evidence="5">MBLB3053</strain>
    </source>
</reference>
<evidence type="ECO:0000259" key="3">
    <source>
        <dbReference type="Pfam" id="PF02371"/>
    </source>
</evidence>
<feature type="domain" description="Transposase IS110-like N-terminal" evidence="2">
    <location>
        <begin position="2"/>
        <end position="141"/>
    </location>
</feature>
<gene>
    <name evidence="4" type="ORF">RGQ15_21760</name>
</gene>
<feature type="compositionally biased region" description="Polar residues" evidence="1">
    <location>
        <begin position="397"/>
        <end position="406"/>
    </location>
</feature>
<evidence type="ECO:0000259" key="2">
    <source>
        <dbReference type="Pfam" id="PF01548"/>
    </source>
</evidence>
<feature type="region of interest" description="Disordered" evidence="1">
    <location>
        <begin position="390"/>
        <end position="431"/>
    </location>
</feature>
<dbReference type="InterPro" id="IPR047650">
    <property type="entry name" value="Transpos_IS110"/>
</dbReference>
<dbReference type="Proteomes" id="UP001269144">
    <property type="component" value="Unassembled WGS sequence"/>
</dbReference>
<evidence type="ECO:0000313" key="4">
    <source>
        <dbReference type="EMBL" id="MDS9470179.1"/>
    </source>
</evidence>
<organism evidence="4 5">
    <name type="scientific">Paracoccus aurantius</name>
    <dbReference type="NCBI Taxonomy" id="3073814"/>
    <lineage>
        <taxon>Bacteria</taxon>
        <taxon>Pseudomonadati</taxon>
        <taxon>Pseudomonadota</taxon>
        <taxon>Alphaproteobacteria</taxon>
        <taxon>Rhodobacterales</taxon>
        <taxon>Paracoccaceae</taxon>
        <taxon>Paracoccus</taxon>
    </lineage>
</organism>
<dbReference type="PANTHER" id="PTHR33055:SF15">
    <property type="entry name" value="TRANSPOSASE-RELATED"/>
    <property type="match status" value="1"/>
</dbReference>
<dbReference type="InterPro" id="IPR003346">
    <property type="entry name" value="Transposase_20"/>
</dbReference>
<dbReference type="EMBL" id="JAVQLW010000006">
    <property type="protein sequence ID" value="MDS9470179.1"/>
    <property type="molecule type" value="Genomic_DNA"/>
</dbReference>
<keyword evidence="5" id="KW-1185">Reference proteome</keyword>
<dbReference type="InterPro" id="IPR002525">
    <property type="entry name" value="Transp_IS110-like_N"/>
</dbReference>
<dbReference type="PANTHER" id="PTHR33055">
    <property type="entry name" value="TRANSPOSASE FOR INSERTION SEQUENCE ELEMENT IS1111A"/>
    <property type="match status" value="1"/>
</dbReference>
<evidence type="ECO:0000256" key="1">
    <source>
        <dbReference type="SAM" id="MobiDB-lite"/>
    </source>
</evidence>
<dbReference type="RefSeq" id="WP_311163105.1">
    <property type="nucleotide sequence ID" value="NZ_JAVQLW010000006.1"/>
</dbReference>
<proteinExistence type="predicted"/>
<sequence length="431" mass="48147">MDIHRTFGEVVIWENGLTRHEGRVDMTRTALEGFGRQLLRTDEVVIEATGNCMAVSRVLSPHVARVVIANPLQVKAIAHAHVKTDKVDAATLASLYAVGYLPEIWTPDAATERLRRLVARRYQVVRHRTRIKNEVHAILHAHLIPKCPHADLFNRRGRDWLARQPVPEDERAAIARHVRELDRLGEDLAMLDRDIAQDAANDEAIQRLLTITGVNLAVAAGLMAAIGSIERFSSAQKLVSYFGLNPRVRQSGLGAAHHGRISKVGRSHARAMLVEAAWAAAKAPGPLRAFFIRIRARRGHQIAAVAVARKLATLCWHMLTNGEDYRWARPSLVAHKLRAMELVAGQPQKKGNWRGASYAYNVKDMRHHEMKIAEHAEKSYEQFVSARKSRPLGTGSRCATASNRQGLNRLPGDASSRHATLHHEVDRTRKE</sequence>
<dbReference type="Pfam" id="PF02371">
    <property type="entry name" value="Transposase_20"/>
    <property type="match status" value="1"/>
</dbReference>
<protein>
    <submittedName>
        <fullName evidence="4">IS110 family transposase</fullName>
    </submittedName>
</protein>
<evidence type="ECO:0000313" key="5">
    <source>
        <dbReference type="Proteomes" id="UP001269144"/>
    </source>
</evidence>
<comment type="caution">
    <text evidence="4">The sequence shown here is derived from an EMBL/GenBank/DDBJ whole genome shotgun (WGS) entry which is preliminary data.</text>
</comment>
<name>A0ABU2I0V8_9RHOB</name>
<feature type="compositionally biased region" description="Basic and acidic residues" evidence="1">
    <location>
        <begin position="421"/>
        <end position="431"/>
    </location>
</feature>
<feature type="domain" description="Transposase IS116/IS110/IS902 C-terminal" evidence="3">
    <location>
        <begin position="206"/>
        <end position="289"/>
    </location>
</feature>
<dbReference type="NCBIfam" id="NF033542">
    <property type="entry name" value="transpos_IS110"/>
    <property type="match status" value="1"/>
</dbReference>
<dbReference type="Pfam" id="PF01548">
    <property type="entry name" value="DEDD_Tnp_IS110"/>
    <property type="match status" value="1"/>
</dbReference>